<dbReference type="VEuPathDB" id="CryptoDB:Vbra_2312"/>
<organism evidence="4 5">
    <name type="scientific">Vitrella brassicaformis (strain CCMP3155)</name>
    <dbReference type="NCBI Taxonomy" id="1169540"/>
    <lineage>
        <taxon>Eukaryota</taxon>
        <taxon>Sar</taxon>
        <taxon>Alveolata</taxon>
        <taxon>Colpodellida</taxon>
        <taxon>Vitrellaceae</taxon>
        <taxon>Vitrella</taxon>
    </lineage>
</organism>
<keyword evidence="2" id="KW-0812">Transmembrane</keyword>
<dbReference type="OrthoDB" id="299997at2759"/>
<protein>
    <recommendedName>
        <fullName evidence="3">VWFA domain-containing protein</fullName>
    </recommendedName>
</protein>
<keyword evidence="2" id="KW-1133">Transmembrane helix</keyword>
<feature type="domain" description="VWFA" evidence="3">
    <location>
        <begin position="524"/>
        <end position="710"/>
    </location>
</feature>
<dbReference type="Gene3D" id="3.40.50.410">
    <property type="entry name" value="von Willebrand factor, type A domain"/>
    <property type="match status" value="1"/>
</dbReference>
<dbReference type="SUPFAM" id="SSF53850">
    <property type="entry name" value="Periplasmic binding protein-like II"/>
    <property type="match status" value="1"/>
</dbReference>
<dbReference type="AlphaFoldDB" id="A0A0G4GNN3"/>
<keyword evidence="5" id="KW-1185">Reference proteome</keyword>
<dbReference type="InParanoid" id="A0A0G4GNN3"/>
<dbReference type="SMART" id="SM00327">
    <property type="entry name" value="VWA"/>
    <property type="match status" value="1"/>
</dbReference>
<dbReference type="InterPro" id="IPR002035">
    <property type="entry name" value="VWF_A"/>
</dbReference>
<dbReference type="SUPFAM" id="SSF53300">
    <property type="entry name" value="vWA-like"/>
    <property type="match status" value="1"/>
</dbReference>
<dbReference type="EMBL" id="CDMY01000738">
    <property type="protein sequence ID" value="CEM31883.1"/>
    <property type="molecule type" value="Genomic_DNA"/>
</dbReference>
<proteinExistence type="predicted"/>
<evidence type="ECO:0000313" key="5">
    <source>
        <dbReference type="Proteomes" id="UP000041254"/>
    </source>
</evidence>
<reference evidence="4 5" key="1">
    <citation type="submission" date="2014-11" db="EMBL/GenBank/DDBJ databases">
        <authorList>
            <person name="Zhu J."/>
            <person name="Qi W."/>
            <person name="Song R."/>
        </authorList>
    </citation>
    <scope>NUCLEOTIDE SEQUENCE [LARGE SCALE GENOMIC DNA]</scope>
</reference>
<dbReference type="Pfam" id="PF13416">
    <property type="entry name" value="SBP_bac_8"/>
    <property type="match status" value="1"/>
</dbReference>
<dbReference type="PROSITE" id="PS50234">
    <property type="entry name" value="VWFA"/>
    <property type="match status" value="1"/>
</dbReference>
<dbReference type="Proteomes" id="UP000041254">
    <property type="component" value="Unassembled WGS sequence"/>
</dbReference>
<accession>A0A0G4GNN3</accession>
<dbReference type="Pfam" id="PF13519">
    <property type="entry name" value="VWA_2"/>
    <property type="match status" value="1"/>
</dbReference>
<feature type="transmembrane region" description="Helical" evidence="2">
    <location>
        <begin position="121"/>
        <end position="145"/>
    </location>
</feature>
<keyword evidence="2" id="KW-0472">Membrane</keyword>
<evidence type="ECO:0000313" key="4">
    <source>
        <dbReference type="EMBL" id="CEM31883.1"/>
    </source>
</evidence>
<feature type="region of interest" description="Disordered" evidence="1">
    <location>
        <begin position="183"/>
        <end position="204"/>
    </location>
</feature>
<dbReference type="InterPro" id="IPR036465">
    <property type="entry name" value="vWFA_dom_sf"/>
</dbReference>
<evidence type="ECO:0000256" key="2">
    <source>
        <dbReference type="SAM" id="Phobius"/>
    </source>
</evidence>
<evidence type="ECO:0000259" key="3">
    <source>
        <dbReference type="PROSITE" id="PS50234"/>
    </source>
</evidence>
<sequence>MIWRPSCMKTVMSTAPPPYAPEWSADDAKQVNVTVQPVSNPHVYGQPLTMDPGTAPPPYAPEWSADDAKQVNVTVQPVSNPHVYGQPLTMDPGKDTAALGKPAATSSSGCWRCILDEHGKIRLWACCLIGLLVILVIGGIVGVILAKTLGGDAFGGDTVDLVIQSANTKELWLQRMVEDFNREQEKQHRRRRLQSAPDNGTNDTKRIVAKVHHTGSTYDESLKPNIWSPANRLWVRLKNEETGAVAIVSDIDNLCFSTTTIPLGLAIWRKLATALGWPDADIGWKDIADLAKNESGWGAVDPSLAVRGRFSYGHGHPESSNSGRLSFLASIYAYRGGEDPLQADDLKDAEIVASIRSLARSVTHMGHIDTDILARMVERGPGYLNAVANYESNVISWNKDKAAELSAWDDDFVFIYPSDGTYWMDHPFCVVDGVEWTTDEQAEAALTFIRYVTDKDRNDMLLDYGIRPFSGRREVSSEGFPPFTRENGVIPTKNPTNVPQLPFPDTSVIRAVIDTWKANKKPAVVVLTVDTSGSMRGGKLQEMKAAVGEFLNAMQPHDELYLIRFSEDVQLLEQQSGLIGEKRDELLAVVDNFVAGGATALYNATRDSLELIAAMRAAANDTFDKSWDVVIMTDGMDEGENHISKDEVYSMLPGSEDPTAVHIYSVAFDFNDNSAQAQAGRDFLRTIAEDSNGKYFAPDARSLSLVYNLISQEF</sequence>
<gene>
    <name evidence="4" type="ORF">Vbra_2312</name>
</gene>
<name>A0A0G4GNN3_VITBC</name>
<dbReference type="OMA" id="PVVISMW"/>
<dbReference type="InterPro" id="IPR006059">
    <property type="entry name" value="SBP"/>
</dbReference>
<evidence type="ECO:0000256" key="1">
    <source>
        <dbReference type="SAM" id="MobiDB-lite"/>
    </source>
</evidence>